<dbReference type="Pfam" id="PF09811">
    <property type="entry name" value="Yae1_N"/>
    <property type="match status" value="1"/>
</dbReference>
<dbReference type="AlphaFoldDB" id="A0ABD1BQK4"/>
<evidence type="ECO:0000259" key="2">
    <source>
        <dbReference type="Pfam" id="PF09811"/>
    </source>
</evidence>
<proteinExistence type="inferred from homology"/>
<comment type="caution">
    <text evidence="3">The sequence shown here is derived from an EMBL/GenBank/DDBJ whole genome shotgun (WGS) entry which is preliminary data.</text>
</comment>
<dbReference type="PANTHER" id="PTHR28532:SF1">
    <property type="entry name" value="ORAL CANCER OVEREXPRESSED 1"/>
    <property type="match status" value="1"/>
</dbReference>
<dbReference type="InterPro" id="IPR019191">
    <property type="entry name" value="Essential_protein_Yae1_N"/>
</dbReference>
<protein>
    <recommendedName>
        <fullName evidence="2">Essential protein Yae1 N-terminal domain-containing protein</fullName>
    </recommendedName>
</protein>
<reference evidence="3 4" key="1">
    <citation type="submission" date="2024-04" db="EMBL/GenBank/DDBJ databases">
        <title>Genome assembly C_amara_ONT_v2.</title>
        <authorList>
            <person name="Yant L."/>
            <person name="Moore C."/>
            <person name="Slenker M."/>
        </authorList>
    </citation>
    <scope>NUCLEOTIDE SEQUENCE [LARGE SCALE GENOMIC DNA]</scope>
    <source>
        <tissue evidence="3">Leaf</tissue>
    </source>
</reference>
<dbReference type="EMBL" id="JBANAX010000183">
    <property type="protein sequence ID" value="KAL1219406.1"/>
    <property type="molecule type" value="Genomic_DNA"/>
</dbReference>
<evidence type="ECO:0000256" key="1">
    <source>
        <dbReference type="ARBA" id="ARBA00038090"/>
    </source>
</evidence>
<dbReference type="InterPro" id="IPR052436">
    <property type="entry name" value="LTO1_adapter"/>
</dbReference>
<accession>A0ABD1BQK4</accession>
<evidence type="ECO:0000313" key="4">
    <source>
        <dbReference type="Proteomes" id="UP001558713"/>
    </source>
</evidence>
<name>A0ABD1BQK4_CARAN</name>
<feature type="domain" description="Essential protein Yae1 N-terminal" evidence="2">
    <location>
        <begin position="24"/>
        <end position="61"/>
    </location>
</feature>
<dbReference type="Proteomes" id="UP001558713">
    <property type="component" value="Unassembled WGS sequence"/>
</dbReference>
<gene>
    <name evidence="3" type="ORF">V5N11_007933</name>
</gene>
<organism evidence="3 4">
    <name type="scientific">Cardamine amara subsp. amara</name>
    <dbReference type="NCBI Taxonomy" id="228776"/>
    <lineage>
        <taxon>Eukaryota</taxon>
        <taxon>Viridiplantae</taxon>
        <taxon>Streptophyta</taxon>
        <taxon>Embryophyta</taxon>
        <taxon>Tracheophyta</taxon>
        <taxon>Spermatophyta</taxon>
        <taxon>Magnoliopsida</taxon>
        <taxon>eudicotyledons</taxon>
        <taxon>Gunneridae</taxon>
        <taxon>Pentapetalae</taxon>
        <taxon>rosids</taxon>
        <taxon>malvids</taxon>
        <taxon>Brassicales</taxon>
        <taxon>Brassicaceae</taxon>
        <taxon>Cardamineae</taxon>
        <taxon>Cardamine</taxon>
    </lineage>
</organism>
<sequence>MSSDLNEDILDPIVRLEETLIQQGFDEGYEEGLASGREDARHLGLKLGFETGELIGFYKGCSFIWNSALRLDPNHFSPQLRKHLSDFNVLLNKFPLLDPEDEAKDGIKDDLRVKFNIICASLSIPKKQLEYKGYPNPSSNLDF</sequence>
<dbReference type="PANTHER" id="PTHR28532">
    <property type="entry name" value="GEO13458P1"/>
    <property type="match status" value="1"/>
</dbReference>
<comment type="similarity">
    <text evidence="1">Belongs to the LTO1 family.</text>
</comment>
<keyword evidence="4" id="KW-1185">Reference proteome</keyword>
<evidence type="ECO:0000313" key="3">
    <source>
        <dbReference type="EMBL" id="KAL1219406.1"/>
    </source>
</evidence>